<reference evidence="1" key="1">
    <citation type="submission" date="2019-08" db="EMBL/GenBank/DDBJ databases">
        <authorList>
            <person name="Kucharzyk K."/>
            <person name="Murdoch R.W."/>
            <person name="Higgins S."/>
            <person name="Loffler F."/>
        </authorList>
    </citation>
    <scope>NUCLEOTIDE SEQUENCE</scope>
</reference>
<dbReference type="PANTHER" id="PTHR42928:SF5">
    <property type="entry name" value="BLR1237 PROTEIN"/>
    <property type="match status" value="1"/>
</dbReference>
<dbReference type="PANTHER" id="PTHR42928">
    <property type="entry name" value="TRICARBOXYLATE-BINDING PROTEIN"/>
    <property type="match status" value="1"/>
</dbReference>
<dbReference type="EMBL" id="VSSQ01010253">
    <property type="protein sequence ID" value="MPM43837.1"/>
    <property type="molecule type" value="Genomic_DNA"/>
</dbReference>
<dbReference type="Gene3D" id="3.40.190.150">
    <property type="entry name" value="Bordetella uptake gene, domain 1"/>
    <property type="match status" value="1"/>
</dbReference>
<gene>
    <name evidence="1" type="ORF">SDC9_90514</name>
</gene>
<evidence type="ECO:0000313" key="1">
    <source>
        <dbReference type="EMBL" id="MPM43837.1"/>
    </source>
</evidence>
<proteinExistence type="predicted"/>
<evidence type="ECO:0008006" key="2">
    <source>
        <dbReference type="Google" id="ProtNLM"/>
    </source>
</evidence>
<comment type="caution">
    <text evidence="1">The sequence shown here is derived from an EMBL/GenBank/DDBJ whole genome shotgun (WGS) entry which is preliminary data.</text>
</comment>
<dbReference type="InterPro" id="IPR005064">
    <property type="entry name" value="BUG"/>
</dbReference>
<dbReference type="InterPro" id="IPR042100">
    <property type="entry name" value="Bug_dom1"/>
</dbReference>
<dbReference type="Pfam" id="PF03401">
    <property type="entry name" value="TctC"/>
    <property type="match status" value="1"/>
</dbReference>
<accession>A0A644ZSW2</accession>
<sequence>MHPRRFSLRLLMAAIGCTALTTFTPVWAQQPASYPTKPVRMVVPYPPGGATDVIGRMIADKLGTQWGQAVVVDNRAGAGTTVGAENVAKSAPDGYTLFETTATHTVSASLYPKLNYDPIKDFTPITLTATIPLVLVTTPKIPAKNLDELVKWIKTQPGGASVGSPGNGSVQHLTGELFKMKSGFRCFP</sequence>
<dbReference type="Gene3D" id="3.40.190.10">
    <property type="entry name" value="Periplasmic binding protein-like II"/>
    <property type="match status" value="1"/>
</dbReference>
<dbReference type="AlphaFoldDB" id="A0A644ZSW2"/>
<name>A0A644ZSW2_9ZZZZ</name>
<protein>
    <recommendedName>
        <fullName evidence="2">Tripartite tricarboxylate transporter family receptor</fullName>
    </recommendedName>
</protein>
<organism evidence="1">
    <name type="scientific">bioreactor metagenome</name>
    <dbReference type="NCBI Taxonomy" id="1076179"/>
    <lineage>
        <taxon>unclassified sequences</taxon>
        <taxon>metagenomes</taxon>
        <taxon>ecological metagenomes</taxon>
    </lineage>
</organism>